<protein>
    <submittedName>
        <fullName evidence="2">Uncharacterized protein</fullName>
    </submittedName>
</protein>
<reference evidence="2 3" key="1">
    <citation type="submission" date="2024-02" db="EMBL/GenBank/DDBJ databases">
        <title>de novo genome assembly of Solanum bulbocastanum strain 11H21.</title>
        <authorList>
            <person name="Hosaka A.J."/>
        </authorList>
    </citation>
    <scope>NUCLEOTIDE SEQUENCE [LARGE SCALE GENOMIC DNA]</scope>
    <source>
        <tissue evidence="2">Young leaves</tissue>
    </source>
</reference>
<comment type="caution">
    <text evidence="2">The sequence shown here is derived from an EMBL/GenBank/DDBJ whole genome shotgun (WGS) entry which is preliminary data.</text>
</comment>
<feature type="region of interest" description="Disordered" evidence="1">
    <location>
        <begin position="1"/>
        <end position="37"/>
    </location>
</feature>
<proteinExistence type="predicted"/>
<dbReference type="Proteomes" id="UP001371456">
    <property type="component" value="Unassembled WGS sequence"/>
</dbReference>
<sequence>MANVKDGKKKNDGPSSSKAQVPKTPKKKGQKFAPAISQPSLPKSMKYVIKRISTHSLKFGPTYNNDFVEYLKKYMNVEAFELFTSTFIPATIRAKYQNACCFLRLSRITVMNSIFGM</sequence>
<feature type="compositionally biased region" description="Basic and acidic residues" evidence="1">
    <location>
        <begin position="1"/>
        <end position="12"/>
    </location>
</feature>
<dbReference type="EMBL" id="JBANQN010000011">
    <property type="protein sequence ID" value="KAK6775814.1"/>
    <property type="molecule type" value="Genomic_DNA"/>
</dbReference>
<keyword evidence="3" id="KW-1185">Reference proteome</keyword>
<organism evidence="2 3">
    <name type="scientific">Solanum bulbocastanum</name>
    <name type="common">Wild potato</name>
    <dbReference type="NCBI Taxonomy" id="147425"/>
    <lineage>
        <taxon>Eukaryota</taxon>
        <taxon>Viridiplantae</taxon>
        <taxon>Streptophyta</taxon>
        <taxon>Embryophyta</taxon>
        <taxon>Tracheophyta</taxon>
        <taxon>Spermatophyta</taxon>
        <taxon>Magnoliopsida</taxon>
        <taxon>eudicotyledons</taxon>
        <taxon>Gunneridae</taxon>
        <taxon>Pentapetalae</taxon>
        <taxon>asterids</taxon>
        <taxon>lamiids</taxon>
        <taxon>Solanales</taxon>
        <taxon>Solanaceae</taxon>
        <taxon>Solanoideae</taxon>
        <taxon>Solaneae</taxon>
        <taxon>Solanum</taxon>
    </lineage>
</organism>
<accession>A0AAN8SUQ0</accession>
<name>A0AAN8SUQ0_SOLBU</name>
<dbReference type="AlphaFoldDB" id="A0AAN8SUQ0"/>
<evidence type="ECO:0000313" key="2">
    <source>
        <dbReference type="EMBL" id="KAK6775814.1"/>
    </source>
</evidence>
<evidence type="ECO:0000256" key="1">
    <source>
        <dbReference type="SAM" id="MobiDB-lite"/>
    </source>
</evidence>
<gene>
    <name evidence="2" type="ORF">RDI58_026815</name>
</gene>
<evidence type="ECO:0000313" key="3">
    <source>
        <dbReference type="Proteomes" id="UP001371456"/>
    </source>
</evidence>